<dbReference type="RefSeq" id="WP_130274651.1">
    <property type="nucleotide sequence ID" value="NZ_SGXG01000001.1"/>
</dbReference>
<feature type="chain" id="PRO_5020267593" description="Lipoprotein" evidence="1">
    <location>
        <begin position="25"/>
        <end position="197"/>
    </location>
</feature>
<sequence>MNKRSIFLSLCLIAVLLISGSCSKDCNDGFFTINEMKIEPRRWFPETNIGETEPWDNSQELPIIVLTMEMQLSKFFRTLPEIGRGCFGKYLNENPVRDIRIFSNLSFNGISSGNDLSSIILFSSRANTRVGEFINKQELLDFYVNESNFTKLYFYFNQNPELQGLHRIRMEFVFADGTVMESNAVDVLLVPARPAQN</sequence>
<organism evidence="2 3">
    <name type="scientific">Cecembia calidifontis</name>
    <dbReference type="NCBI Taxonomy" id="1187080"/>
    <lineage>
        <taxon>Bacteria</taxon>
        <taxon>Pseudomonadati</taxon>
        <taxon>Bacteroidota</taxon>
        <taxon>Cytophagia</taxon>
        <taxon>Cytophagales</taxon>
        <taxon>Cyclobacteriaceae</taxon>
        <taxon>Cecembia</taxon>
    </lineage>
</organism>
<keyword evidence="1" id="KW-0732">Signal</keyword>
<evidence type="ECO:0008006" key="4">
    <source>
        <dbReference type="Google" id="ProtNLM"/>
    </source>
</evidence>
<dbReference type="OrthoDB" id="839538at2"/>
<dbReference type="AlphaFoldDB" id="A0A4Q7P6F5"/>
<dbReference type="PROSITE" id="PS51257">
    <property type="entry name" value="PROKAR_LIPOPROTEIN"/>
    <property type="match status" value="1"/>
</dbReference>
<feature type="signal peptide" evidence="1">
    <location>
        <begin position="1"/>
        <end position="24"/>
    </location>
</feature>
<comment type="caution">
    <text evidence="2">The sequence shown here is derived from an EMBL/GenBank/DDBJ whole genome shotgun (WGS) entry which is preliminary data.</text>
</comment>
<keyword evidence="3" id="KW-1185">Reference proteome</keyword>
<name>A0A4Q7P6F5_9BACT</name>
<evidence type="ECO:0000313" key="2">
    <source>
        <dbReference type="EMBL" id="RZS95581.1"/>
    </source>
</evidence>
<gene>
    <name evidence="2" type="ORF">BC751_1115</name>
</gene>
<evidence type="ECO:0000313" key="3">
    <source>
        <dbReference type="Proteomes" id="UP000292209"/>
    </source>
</evidence>
<dbReference type="Proteomes" id="UP000292209">
    <property type="component" value="Unassembled WGS sequence"/>
</dbReference>
<dbReference type="EMBL" id="SGXG01000001">
    <property type="protein sequence ID" value="RZS95581.1"/>
    <property type="molecule type" value="Genomic_DNA"/>
</dbReference>
<evidence type="ECO:0000256" key="1">
    <source>
        <dbReference type="SAM" id="SignalP"/>
    </source>
</evidence>
<accession>A0A4Q7P6F5</accession>
<protein>
    <recommendedName>
        <fullName evidence="4">Lipoprotein</fullName>
    </recommendedName>
</protein>
<reference evidence="2 3" key="1">
    <citation type="submission" date="2019-02" db="EMBL/GenBank/DDBJ databases">
        <title>Genomic Encyclopedia of Archaeal and Bacterial Type Strains, Phase II (KMG-II): from individual species to whole genera.</title>
        <authorList>
            <person name="Goeker M."/>
        </authorList>
    </citation>
    <scope>NUCLEOTIDE SEQUENCE [LARGE SCALE GENOMIC DNA]</scope>
    <source>
        <strain evidence="2 3">DSM 21411</strain>
    </source>
</reference>
<proteinExistence type="predicted"/>